<accession>A0A4P9TGZ0</accession>
<feature type="region of interest" description="Disordered" evidence="11">
    <location>
        <begin position="1"/>
        <end position="29"/>
    </location>
</feature>
<dbReference type="NCBIfam" id="TIGR01957">
    <property type="entry name" value="nuoB_fam"/>
    <property type="match status" value="1"/>
</dbReference>
<dbReference type="FunFam" id="3.40.50.12280:FF:000006">
    <property type="entry name" value="NADH-ubiquinone oxidoreductase 20 kDa subunit,mitochondrial"/>
    <property type="match status" value="1"/>
</dbReference>
<evidence type="ECO:0000256" key="10">
    <source>
        <dbReference type="RuleBase" id="RU004464"/>
    </source>
</evidence>
<evidence type="ECO:0000256" key="9">
    <source>
        <dbReference type="ARBA" id="ARBA00023014"/>
    </source>
</evidence>
<organism evidence="13 14">
    <name type="scientific">Natrinema pallidum</name>
    <dbReference type="NCBI Taxonomy" id="69527"/>
    <lineage>
        <taxon>Archaea</taxon>
        <taxon>Methanobacteriati</taxon>
        <taxon>Methanobacteriota</taxon>
        <taxon>Stenosarchaea group</taxon>
        <taxon>Halobacteria</taxon>
        <taxon>Halobacteriales</taxon>
        <taxon>Natrialbaceae</taxon>
        <taxon>Natrinema</taxon>
    </lineage>
</organism>
<gene>
    <name evidence="13" type="ORF">FGF80_13350</name>
</gene>
<dbReference type="RefSeq" id="WP_006185420.1">
    <property type="nucleotide sequence ID" value="NZ_CP040637.1"/>
</dbReference>
<dbReference type="GO" id="GO:0016491">
    <property type="term" value="F:oxidoreductase activity"/>
    <property type="evidence" value="ECO:0007669"/>
    <property type="project" value="UniProtKB-KW"/>
</dbReference>
<keyword evidence="4 10" id="KW-0004">4Fe-4S</keyword>
<dbReference type="GO" id="GO:0045271">
    <property type="term" value="C:respiratory chain complex I"/>
    <property type="evidence" value="ECO:0007669"/>
    <property type="project" value="TreeGrafter"/>
</dbReference>
<feature type="compositionally biased region" description="Basic and acidic residues" evidence="11">
    <location>
        <begin position="19"/>
        <end position="29"/>
    </location>
</feature>
<dbReference type="PANTHER" id="PTHR11995:SF14">
    <property type="entry name" value="NADH DEHYDROGENASE [UBIQUINONE] IRON-SULFUR PROTEIN 7, MITOCHONDRIAL"/>
    <property type="match status" value="1"/>
</dbReference>
<proteinExistence type="inferred from homology"/>
<keyword evidence="9 10" id="KW-0411">Iron-sulfur</keyword>
<keyword evidence="7" id="KW-0560">Oxidoreductase</keyword>
<dbReference type="Gene3D" id="3.40.50.12280">
    <property type="match status" value="1"/>
</dbReference>
<dbReference type="GO" id="GO:0046872">
    <property type="term" value="F:metal ion binding"/>
    <property type="evidence" value="ECO:0007669"/>
    <property type="project" value="UniProtKB-KW"/>
</dbReference>
<keyword evidence="10" id="KW-0520">NAD</keyword>
<dbReference type="NCBIfam" id="NF005012">
    <property type="entry name" value="PRK06411.1"/>
    <property type="match status" value="1"/>
</dbReference>
<keyword evidence="5 10" id="KW-0479">Metal-binding</keyword>
<reference evidence="14" key="1">
    <citation type="submission" date="2019-05" db="EMBL/GenBank/DDBJ databases">
        <title>Complete Genome Sequence and Methylation Pattern of the Halophilic Archaeon Natrinema pallidum BOL6-1.</title>
        <authorList>
            <person name="DasSarma P."/>
            <person name="DasSarma B.P."/>
            <person name="DasSarma S.L."/>
            <person name="Martinez F.L."/>
            <person name="Guzman D."/>
            <person name="Roberts R.J."/>
            <person name="DasSarma S."/>
        </authorList>
    </citation>
    <scope>NUCLEOTIDE SEQUENCE [LARGE SCALE GENOMIC DNA]</scope>
    <source>
        <strain evidence="14">BOL6-1</strain>
    </source>
</reference>
<dbReference type="InterPro" id="IPR006138">
    <property type="entry name" value="NADH_UQ_OxRdtase_20Kd_su"/>
</dbReference>
<dbReference type="GO" id="GO:0008137">
    <property type="term" value="F:NADH dehydrogenase (ubiquinone) activity"/>
    <property type="evidence" value="ECO:0007669"/>
    <property type="project" value="InterPro"/>
</dbReference>
<dbReference type="SUPFAM" id="SSF56770">
    <property type="entry name" value="HydA/Nqo6-like"/>
    <property type="match status" value="1"/>
</dbReference>
<sequence length="235" mass="26348">MSSEQPRQQIYDSTAPSTDTRDSRIGEGADDRFNSKLREAFGSTPFILTKFDKFMNWVRGNSMFMLQFGIACCSIEMMHTYAIKHDLDRFGAGVPRASPRQADVMIVPGTIVSKFGPRMKRVYDQMPEPKFVVGMGSCTISGGPFQEGYNVVKGAEEIIPIDIHVPGCPPRPEALVYGIAKLQERIRNGESTPVVVKPYELEEFGELPKDELVQTLADDIDEEDLVMRYNWADSP</sequence>
<evidence type="ECO:0000313" key="13">
    <source>
        <dbReference type="EMBL" id="QCW04161.1"/>
    </source>
</evidence>
<feature type="domain" description="NADH:ubiquinone oxidoreductase-like 20kDa subunit" evidence="12">
    <location>
        <begin position="72"/>
        <end position="182"/>
    </location>
</feature>
<evidence type="ECO:0000313" key="14">
    <source>
        <dbReference type="Proteomes" id="UP000307562"/>
    </source>
</evidence>
<evidence type="ECO:0000259" key="12">
    <source>
        <dbReference type="Pfam" id="PF01058"/>
    </source>
</evidence>
<dbReference type="GeneID" id="96157003"/>
<comment type="cofactor">
    <cofactor evidence="1">
        <name>[4Fe-4S] cluster</name>
        <dbReference type="ChEBI" id="CHEBI:49883"/>
    </cofactor>
</comment>
<dbReference type="GO" id="GO:0051539">
    <property type="term" value="F:4 iron, 4 sulfur cluster binding"/>
    <property type="evidence" value="ECO:0007669"/>
    <property type="project" value="UniProtKB-KW"/>
</dbReference>
<evidence type="ECO:0000256" key="7">
    <source>
        <dbReference type="ARBA" id="ARBA00023002"/>
    </source>
</evidence>
<dbReference type="EMBL" id="CP040637">
    <property type="protein sequence ID" value="QCW04161.1"/>
    <property type="molecule type" value="Genomic_DNA"/>
</dbReference>
<keyword evidence="6" id="KW-0249">Electron transport</keyword>
<comment type="similarity">
    <text evidence="2 10">Belongs to the complex I 20 kDa subunit family.</text>
</comment>
<dbReference type="KEGG" id="npl:FGF80_13350"/>
<evidence type="ECO:0000256" key="2">
    <source>
        <dbReference type="ARBA" id="ARBA00009173"/>
    </source>
</evidence>
<dbReference type="GO" id="GO:0009060">
    <property type="term" value="P:aerobic respiration"/>
    <property type="evidence" value="ECO:0007669"/>
    <property type="project" value="TreeGrafter"/>
</dbReference>
<feature type="compositionally biased region" description="Polar residues" evidence="11">
    <location>
        <begin position="1"/>
        <end position="18"/>
    </location>
</feature>
<dbReference type="GO" id="GO:0048038">
    <property type="term" value="F:quinone binding"/>
    <property type="evidence" value="ECO:0007669"/>
    <property type="project" value="InterPro"/>
</dbReference>
<evidence type="ECO:0000256" key="4">
    <source>
        <dbReference type="ARBA" id="ARBA00022485"/>
    </source>
</evidence>
<evidence type="ECO:0000256" key="8">
    <source>
        <dbReference type="ARBA" id="ARBA00023004"/>
    </source>
</evidence>
<evidence type="ECO:0000256" key="1">
    <source>
        <dbReference type="ARBA" id="ARBA00001966"/>
    </source>
</evidence>
<name>A0A4P9TGZ0_9EURY</name>
<evidence type="ECO:0000256" key="3">
    <source>
        <dbReference type="ARBA" id="ARBA00022448"/>
    </source>
</evidence>
<dbReference type="AlphaFoldDB" id="A0A4P9TGZ0"/>
<keyword evidence="14" id="KW-1185">Reference proteome</keyword>
<dbReference type="GO" id="GO:0015990">
    <property type="term" value="P:electron transport coupled proton transport"/>
    <property type="evidence" value="ECO:0007669"/>
    <property type="project" value="TreeGrafter"/>
</dbReference>
<evidence type="ECO:0000256" key="11">
    <source>
        <dbReference type="SAM" id="MobiDB-lite"/>
    </source>
</evidence>
<dbReference type="PANTHER" id="PTHR11995">
    <property type="entry name" value="NADH DEHYDROGENASE"/>
    <property type="match status" value="1"/>
</dbReference>
<dbReference type="InterPro" id="IPR006137">
    <property type="entry name" value="NADH_UbQ_OxRdtase-like_20kDa"/>
</dbReference>
<evidence type="ECO:0000256" key="6">
    <source>
        <dbReference type="ARBA" id="ARBA00022982"/>
    </source>
</evidence>
<keyword evidence="3" id="KW-0813">Transport</keyword>
<keyword evidence="8 10" id="KW-0408">Iron</keyword>
<dbReference type="Pfam" id="PF01058">
    <property type="entry name" value="Oxidored_q6"/>
    <property type="match status" value="1"/>
</dbReference>
<evidence type="ECO:0000256" key="5">
    <source>
        <dbReference type="ARBA" id="ARBA00022723"/>
    </source>
</evidence>
<protein>
    <submittedName>
        <fullName evidence="13">NADH-quinone oxidoreductase subunit B</fullName>
    </submittedName>
</protein>
<dbReference type="Proteomes" id="UP000307562">
    <property type="component" value="Chromosome"/>
</dbReference>